<evidence type="ECO:0000259" key="2">
    <source>
        <dbReference type="Pfam" id="PF04982"/>
    </source>
</evidence>
<accession>A0A8J6TNW3</accession>
<comment type="caution">
    <text evidence="3">The sequence shown here is derived from an EMBL/GenBank/DDBJ whole genome shotgun (WGS) entry which is preliminary data.</text>
</comment>
<keyword evidence="1" id="KW-0812">Transmembrane</keyword>
<name>A0A8J6TNW3_9GAMM</name>
<dbReference type="EMBL" id="JACNFK010000038">
    <property type="protein sequence ID" value="MBC8520319.1"/>
    <property type="molecule type" value="Genomic_DNA"/>
</dbReference>
<feature type="domain" description="HPP transmembrane region" evidence="2">
    <location>
        <begin position="5"/>
        <end position="154"/>
    </location>
</feature>
<dbReference type="PANTHER" id="PTHR33741">
    <property type="entry name" value="TRANSMEMBRANE PROTEIN DDB_G0269096-RELATED"/>
    <property type="match status" value="1"/>
</dbReference>
<dbReference type="InterPro" id="IPR007065">
    <property type="entry name" value="HPP"/>
</dbReference>
<dbReference type="InterPro" id="IPR058581">
    <property type="entry name" value="TM_HPP"/>
</dbReference>
<sequence>MCGMNNREATFSVIGAFIATLLASFMSYTILEEDHVPMILASTGASAMLIFALPHSPVSQPWNLVGGHITSAFVGISCLLLIDSPLLASSVAIAVAMVLMHVLRCMHPPGGATAVTAAIGSQQIENLGYAFMVVPVFLNAIILLSIAMAVGVLREKNPFYQDTTHHPDF</sequence>
<keyword evidence="1" id="KW-1133">Transmembrane helix</keyword>
<proteinExistence type="predicted"/>
<keyword evidence="1" id="KW-0472">Membrane</keyword>
<dbReference type="AlphaFoldDB" id="A0A8J6TNW3"/>
<feature type="transmembrane region" description="Helical" evidence="1">
    <location>
        <begin position="9"/>
        <end position="30"/>
    </location>
</feature>
<dbReference type="PANTHER" id="PTHR33741:SF5">
    <property type="entry name" value="TRANSMEMBRANE PROTEIN DDB_G0269096-RELATED"/>
    <property type="match status" value="1"/>
</dbReference>
<evidence type="ECO:0000313" key="4">
    <source>
        <dbReference type="Proteomes" id="UP000654401"/>
    </source>
</evidence>
<evidence type="ECO:0000313" key="3">
    <source>
        <dbReference type="EMBL" id="MBC8520319.1"/>
    </source>
</evidence>
<dbReference type="Proteomes" id="UP000654401">
    <property type="component" value="Unassembled WGS sequence"/>
</dbReference>
<feature type="transmembrane region" description="Helical" evidence="1">
    <location>
        <begin position="88"/>
        <end position="106"/>
    </location>
</feature>
<feature type="transmembrane region" description="Helical" evidence="1">
    <location>
        <begin position="127"/>
        <end position="153"/>
    </location>
</feature>
<gene>
    <name evidence="3" type="ORF">H8D24_07965</name>
</gene>
<feature type="transmembrane region" description="Helical" evidence="1">
    <location>
        <begin position="36"/>
        <end position="53"/>
    </location>
</feature>
<evidence type="ECO:0000256" key="1">
    <source>
        <dbReference type="SAM" id="Phobius"/>
    </source>
</evidence>
<dbReference type="Pfam" id="PF04982">
    <property type="entry name" value="TM_HPP"/>
    <property type="match status" value="1"/>
</dbReference>
<organism evidence="3 4">
    <name type="scientific">Candidatus Thiopontia autotrophica</name>
    <dbReference type="NCBI Taxonomy" id="2841688"/>
    <lineage>
        <taxon>Bacteria</taxon>
        <taxon>Pseudomonadati</taxon>
        <taxon>Pseudomonadota</taxon>
        <taxon>Gammaproteobacteria</taxon>
        <taxon>Candidatus Thiopontia</taxon>
    </lineage>
</organism>
<protein>
    <submittedName>
        <fullName evidence="3">HPP family protein</fullName>
    </submittedName>
</protein>
<reference evidence="3 4" key="1">
    <citation type="submission" date="2020-08" db="EMBL/GenBank/DDBJ databases">
        <title>Bridging the membrane lipid divide: bacteria of the FCB group superphylum have the potential to synthesize archaeal ether lipids.</title>
        <authorList>
            <person name="Villanueva L."/>
            <person name="Von Meijenfeldt F.A.B."/>
            <person name="Westbye A.B."/>
            <person name="Yadav S."/>
            <person name="Hopmans E.C."/>
            <person name="Dutilh B.E."/>
            <person name="Sinninghe Damste J.S."/>
        </authorList>
    </citation>
    <scope>NUCLEOTIDE SEQUENCE [LARGE SCALE GENOMIC DNA]</scope>
    <source>
        <strain evidence="3">NIOZ-UU100</strain>
    </source>
</reference>